<dbReference type="Proteomes" id="UP001140502">
    <property type="component" value="Unassembled WGS sequence"/>
</dbReference>
<feature type="compositionally biased region" description="Acidic residues" evidence="1">
    <location>
        <begin position="67"/>
        <end position="83"/>
    </location>
</feature>
<organism evidence="2 3">
    <name type="scientific">Fusarium piperis</name>
    <dbReference type="NCBI Taxonomy" id="1435070"/>
    <lineage>
        <taxon>Eukaryota</taxon>
        <taxon>Fungi</taxon>
        <taxon>Dikarya</taxon>
        <taxon>Ascomycota</taxon>
        <taxon>Pezizomycotina</taxon>
        <taxon>Sordariomycetes</taxon>
        <taxon>Hypocreomycetidae</taxon>
        <taxon>Hypocreales</taxon>
        <taxon>Nectriaceae</taxon>
        <taxon>Fusarium</taxon>
        <taxon>Fusarium solani species complex</taxon>
    </lineage>
</organism>
<proteinExistence type="predicted"/>
<dbReference type="AlphaFoldDB" id="A0A9W8WES7"/>
<evidence type="ECO:0000313" key="2">
    <source>
        <dbReference type="EMBL" id="KAJ4322364.1"/>
    </source>
</evidence>
<dbReference type="OrthoDB" id="5076775at2759"/>
<keyword evidence="3" id="KW-1185">Reference proteome</keyword>
<accession>A0A9W8WES7</accession>
<comment type="caution">
    <text evidence="2">The sequence shown here is derived from an EMBL/GenBank/DDBJ whole genome shotgun (WGS) entry which is preliminary data.</text>
</comment>
<evidence type="ECO:0000313" key="3">
    <source>
        <dbReference type="Proteomes" id="UP001140502"/>
    </source>
</evidence>
<protein>
    <submittedName>
        <fullName evidence="2">Uncharacterized protein</fullName>
    </submittedName>
</protein>
<dbReference type="EMBL" id="JAPEUR010000083">
    <property type="protein sequence ID" value="KAJ4322364.1"/>
    <property type="molecule type" value="Genomic_DNA"/>
</dbReference>
<gene>
    <name evidence="2" type="ORF">N0V84_004835</name>
</gene>
<feature type="region of interest" description="Disordered" evidence="1">
    <location>
        <begin position="35"/>
        <end position="89"/>
    </location>
</feature>
<reference evidence="2" key="1">
    <citation type="submission" date="2022-10" db="EMBL/GenBank/DDBJ databases">
        <title>Tapping the CABI collections for fungal endophytes: first genome assemblies for Collariella, Neodidymelliopsis, Ascochyta clinopodiicola, Didymella pomorum, Didymosphaeria variabile, Neocosmospora piperis and Neocucurbitaria cava.</title>
        <authorList>
            <person name="Hill R."/>
        </authorList>
    </citation>
    <scope>NUCLEOTIDE SEQUENCE</scope>
    <source>
        <strain evidence="2">IMI 366586</strain>
    </source>
</reference>
<evidence type="ECO:0000256" key="1">
    <source>
        <dbReference type="SAM" id="MobiDB-lite"/>
    </source>
</evidence>
<sequence>MHFRLSSRLAKSVKAKCRTISDQYTDYRRNRRIAKSTKSVAHDSLALPSRGGTSDPWKGEPYRFANDSDDWDRDLVSDSESDIDSNAGH</sequence>
<name>A0A9W8WES7_9HYPO</name>